<evidence type="ECO:0000313" key="2">
    <source>
        <dbReference type="EMBL" id="SDZ49080.1"/>
    </source>
</evidence>
<dbReference type="RefSeq" id="WP_092557486.1">
    <property type="nucleotide sequence ID" value="NZ_FNPZ01000005.1"/>
</dbReference>
<dbReference type="EMBL" id="FNPZ01000005">
    <property type="protein sequence ID" value="SDZ49080.1"/>
    <property type="molecule type" value="Genomic_DNA"/>
</dbReference>
<sequence>MEISDLDRLIAIEAVKRLKSRRDRALDTKDWATFRSLHAPEHESANDGFASWKGRDTLVERSMALLSGMTTVHQCHTPDIVIDAPDRASAVWYLEDQLYWTQDDEEHWIHGFGFYHERSERRDGEWVFTHRRLQRTLLFASPGAEHPAIAGAKAAGVFRAGHR</sequence>
<dbReference type="Pfam" id="PF13577">
    <property type="entry name" value="SnoaL_4"/>
    <property type="match status" value="1"/>
</dbReference>
<dbReference type="Gene3D" id="3.10.450.50">
    <property type="match status" value="1"/>
</dbReference>
<dbReference type="Proteomes" id="UP000198891">
    <property type="component" value="Unassembled WGS sequence"/>
</dbReference>
<protein>
    <submittedName>
        <fullName evidence="2">SnoaL-like domain-containing protein</fullName>
    </submittedName>
</protein>
<accession>A0A1H3TG56</accession>
<name>A0A1H3TG56_9MICO</name>
<evidence type="ECO:0000313" key="3">
    <source>
        <dbReference type="Proteomes" id="UP000198891"/>
    </source>
</evidence>
<dbReference type="STRING" id="381665.SAMN05216554_4186"/>
<dbReference type="AlphaFoldDB" id="A0A1H3TG56"/>
<dbReference type="InterPro" id="IPR032710">
    <property type="entry name" value="NTF2-like_dom_sf"/>
</dbReference>
<organism evidence="2 3">
    <name type="scientific">Herbiconiux ginsengi</name>
    <dbReference type="NCBI Taxonomy" id="381665"/>
    <lineage>
        <taxon>Bacteria</taxon>
        <taxon>Bacillati</taxon>
        <taxon>Actinomycetota</taxon>
        <taxon>Actinomycetes</taxon>
        <taxon>Micrococcales</taxon>
        <taxon>Microbacteriaceae</taxon>
        <taxon>Herbiconiux</taxon>
    </lineage>
</organism>
<reference evidence="2 3" key="1">
    <citation type="submission" date="2016-10" db="EMBL/GenBank/DDBJ databases">
        <authorList>
            <person name="de Groot N.N."/>
        </authorList>
    </citation>
    <scope>NUCLEOTIDE SEQUENCE [LARGE SCALE GENOMIC DNA]</scope>
    <source>
        <strain evidence="2 3">CGMCC 4.3491</strain>
    </source>
</reference>
<gene>
    <name evidence="2" type="ORF">SAMN05216554_4186</name>
</gene>
<keyword evidence="3" id="KW-1185">Reference proteome</keyword>
<dbReference type="InterPro" id="IPR037401">
    <property type="entry name" value="SnoaL-like"/>
</dbReference>
<feature type="domain" description="SnoaL-like" evidence="1">
    <location>
        <begin position="8"/>
        <end position="132"/>
    </location>
</feature>
<dbReference type="SUPFAM" id="SSF54427">
    <property type="entry name" value="NTF2-like"/>
    <property type="match status" value="1"/>
</dbReference>
<proteinExistence type="predicted"/>
<evidence type="ECO:0000259" key="1">
    <source>
        <dbReference type="Pfam" id="PF13577"/>
    </source>
</evidence>
<dbReference type="OrthoDB" id="2599042at2"/>